<feature type="transmembrane region" description="Helical" evidence="9">
    <location>
        <begin position="12"/>
        <end position="34"/>
    </location>
</feature>
<keyword evidence="6 8" id="KW-1133">Transmembrane helix</keyword>
<dbReference type="EMBL" id="AB807662">
    <property type="protein sequence ID" value="BBI37166.1"/>
    <property type="molecule type" value="Genomic_DNA"/>
</dbReference>
<gene>
    <name evidence="8 10" type="primary">psaJ</name>
    <name evidence="10" type="ORF">Palma_131</name>
</gene>
<keyword evidence="7 8" id="KW-0472">Membrane</keyword>
<accession>A0A1C9CH85</accession>
<dbReference type="AlphaFoldDB" id="A0A1C9CH85"/>
<dbReference type="Pfam" id="PF01701">
    <property type="entry name" value="PSI_PsaJ"/>
    <property type="match status" value="1"/>
</dbReference>
<reference evidence="10" key="1">
    <citation type="journal article" date="2018" name="PLoS ONE">
        <title>Plastid genome analysis of three Nemaliophycidae red algal species suggests environmental adaptation for iron limited habitats.</title>
        <authorList>
            <person name="Cho C.H."/>
            <person name="Choi J.W."/>
            <person name="Lam D.W."/>
            <person name="Kim K.M."/>
            <person name="Yoon H.S."/>
        </authorList>
    </citation>
    <scope>NUCLEOTIDE SEQUENCE</scope>
</reference>
<dbReference type="PANTHER" id="PTHR36082:SF2">
    <property type="entry name" value="PHOTOSYSTEM I REACTION CENTER SUBUNIT IX"/>
    <property type="match status" value="1"/>
</dbReference>
<dbReference type="PANTHER" id="PTHR36082">
    <property type="match status" value="1"/>
</dbReference>
<organism evidence="10">
    <name type="scientific">Palmaria palmata</name>
    <name type="common">Dulse</name>
    <name type="synonym">Rhodymenia palmata</name>
    <dbReference type="NCBI Taxonomy" id="2822"/>
    <lineage>
        <taxon>Eukaryota</taxon>
        <taxon>Rhodophyta</taxon>
        <taxon>Florideophyceae</taxon>
        <taxon>Nemaliophycidae</taxon>
        <taxon>Palmariales</taxon>
        <taxon>Palmariaceae</taxon>
        <taxon>Palmaria</taxon>
    </lineage>
</organism>
<keyword evidence="8" id="KW-0602">Photosynthesis</keyword>
<evidence type="ECO:0000313" key="10">
    <source>
        <dbReference type="EMBL" id="AOM67763.1"/>
    </source>
</evidence>
<evidence type="ECO:0000313" key="11">
    <source>
        <dbReference type="EMBL" id="BBI37166.1"/>
    </source>
</evidence>
<dbReference type="EMBL" id="KX284726">
    <property type="protein sequence ID" value="AOM67763.1"/>
    <property type="molecule type" value="Genomic_DNA"/>
</dbReference>
<dbReference type="InterPro" id="IPR002615">
    <property type="entry name" value="PSI_PsaJ"/>
</dbReference>
<dbReference type="RefSeq" id="YP_009294323.1">
    <property type="nucleotide sequence ID" value="NC_031147.1"/>
</dbReference>
<sequence>MNNNLLKYLSTVPVVGAIWITFTAGLVIEINRFFPDVLSFYL</sequence>
<keyword evidence="10" id="KW-0934">Plastid</keyword>
<protein>
    <recommendedName>
        <fullName evidence="4 8">Photosystem I reaction center subunit IX</fullName>
    </recommendedName>
</protein>
<dbReference type="GO" id="GO:0042651">
    <property type="term" value="C:thylakoid membrane"/>
    <property type="evidence" value="ECO:0007669"/>
    <property type="project" value="UniProtKB-UniRule"/>
</dbReference>
<dbReference type="Gene3D" id="1.20.5.510">
    <property type="entry name" value="Single helix bin"/>
    <property type="match status" value="1"/>
</dbReference>
<evidence type="ECO:0000256" key="1">
    <source>
        <dbReference type="ARBA" id="ARBA00002115"/>
    </source>
</evidence>
<evidence type="ECO:0000256" key="3">
    <source>
        <dbReference type="ARBA" id="ARBA00006318"/>
    </source>
</evidence>
<evidence type="ECO:0000256" key="5">
    <source>
        <dbReference type="ARBA" id="ARBA00022692"/>
    </source>
</evidence>
<keyword evidence="11" id="KW-0150">Chloroplast</keyword>
<comment type="subcellular location">
    <subcellularLocation>
        <location evidence="8">Cellular thylakoid membrane</location>
        <topology evidence="8">Single-pass membrane protein</topology>
    </subcellularLocation>
    <subcellularLocation>
        <location evidence="2">Membrane</location>
        <topology evidence="2">Single-pass membrane protein</topology>
    </subcellularLocation>
</comment>
<dbReference type="InterPro" id="IPR036062">
    <property type="entry name" value="PSI_PsaJ_sf"/>
</dbReference>
<dbReference type="GO" id="GO:0015979">
    <property type="term" value="P:photosynthesis"/>
    <property type="evidence" value="ECO:0007669"/>
    <property type="project" value="UniProtKB-UniRule"/>
</dbReference>
<comment type="function">
    <text evidence="1 8">May help in the organization of the PsaE and PsaF subunits.</text>
</comment>
<evidence type="ECO:0000256" key="8">
    <source>
        <dbReference type="HAMAP-Rule" id="MF_00522"/>
    </source>
</evidence>
<evidence type="ECO:0000256" key="2">
    <source>
        <dbReference type="ARBA" id="ARBA00004167"/>
    </source>
</evidence>
<keyword evidence="5 8" id="KW-0812">Transmembrane</keyword>
<evidence type="ECO:0000256" key="7">
    <source>
        <dbReference type="ARBA" id="ARBA00023136"/>
    </source>
</evidence>
<dbReference type="GO" id="GO:0009522">
    <property type="term" value="C:photosystem I"/>
    <property type="evidence" value="ECO:0007669"/>
    <property type="project" value="UniProtKB-KW"/>
</dbReference>
<name>A0A1C9CH85_PALPL</name>
<comment type="similarity">
    <text evidence="3 8">Belongs to the PsaJ family.</text>
</comment>
<proteinExistence type="inferred from homology"/>
<dbReference type="HAMAP" id="MF_00522">
    <property type="entry name" value="PSI_PsaJ"/>
    <property type="match status" value="1"/>
</dbReference>
<geneLocation type="plastid" evidence="10"/>
<keyword evidence="8" id="KW-0793">Thylakoid</keyword>
<dbReference type="GeneID" id="29070265"/>
<keyword evidence="8" id="KW-0603">Photosystem I</keyword>
<evidence type="ECO:0000256" key="6">
    <source>
        <dbReference type="ARBA" id="ARBA00022989"/>
    </source>
</evidence>
<evidence type="ECO:0000256" key="4">
    <source>
        <dbReference type="ARBA" id="ARBA00019868"/>
    </source>
</evidence>
<evidence type="ECO:0000256" key="9">
    <source>
        <dbReference type="SAM" id="Phobius"/>
    </source>
</evidence>
<dbReference type="SUPFAM" id="SSF81544">
    <property type="entry name" value="Subunit IX of photosystem I reaction centre, PsaJ"/>
    <property type="match status" value="1"/>
</dbReference>
<reference evidence="11" key="2">
    <citation type="journal article" date="2019" name="Mar. Drugs">
        <title>In Silico Analysis of Relationship between Proteins from Plastid Genome of Red Alga Palmaria sp. (Japan) and Angiotensin I Converting Enzyme Inhibitory Peptides.</title>
        <authorList>
            <person name="Kumagai Y."/>
            <person name="Miyabe Y."/>
            <person name="Takeda T."/>
            <person name="Adachi K."/>
            <person name="Yasui H."/>
            <person name="Kishimura H."/>
        </authorList>
    </citation>
    <scope>NUCLEOTIDE SEQUENCE</scope>
</reference>